<sequence length="38" mass="4378">MNEYGIEPTNLTSPLGYNYRIRLPILEKINLNIESQVA</sequence>
<reference evidence="1" key="1">
    <citation type="submission" date="2019-10" db="EMBL/GenBank/DDBJ databases">
        <authorList>
            <consortium name="Genoscope - CEA"/>
            <person name="William W."/>
        </authorList>
    </citation>
    <scope>NUCLEOTIDE SEQUENCE [LARGE SCALE GENOMIC DNA]</scope>
    <source>
        <strain evidence="1">BBR_PRJEB10994</strain>
    </source>
</reference>
<dbReference type="Proteomes" id="UP000182190">
    <property type="component" value="Unassembled WGS sequence"/>
</dbReference>
<evidence type="ECO:0000313" key="1">
    <source>
        <dbReference type="EMBL" id="VXD25043.1"/>
    </source>
</evidence>
<accession>A0A7Z9C0H5</accession>
<dbReference type="AlphaFoldDB" id="A0A7Z9C0H5"/>
<gene>
    <name evidence="1" type="ORF">PL9631_900095</name>
</gene>
<evidence type="ECO:0000313" key="2">
    <source>
        <dbReference type="Proteomes" id="UP000182190"/>
    </source>
</evidence>
<name>A0A7Z9C0H5_9CYAN</name>
<organism evidence="1 2">
    <name type="scientific">Planktothrix paucivesiculata PCC 9631</name>
    <dbReference type="NCBI Taxonomy" id="671071"/>
    <lineage>
        <taxon>Bacteria</taxon>
        <taxon>Bacillati</taxon>
        <taxon>Cyanobacteriota</taxon>
        <taxon>Cyanophyceae</taxon>
        <taxon>Oscillatoriophycideae</taxon>
        <taxon>Oscillatoriales</taxon>
        <taxon>Microcoleaceae</taxon>
        <taxon>Planktothrix</taxon>
    </lineage>
</organism>
<proteinExistence type="predicted"/>
<comment type="caution">
    <text evidence="1">The sequence shown here is derived from an EMBL/GenBank/DDBJ whole genome shotgun (WGS) entry which is preliminary data.</text>
</comment>
<keyword evidence="2" id="KW-1185">Reference proteome</keyword>
<protein>
    <submittedName>
        <fullName evidence="1">Uncharacterized protein</fullName>
    </submittedName>
</protein>
<dbReference type="EMBL" id="CZCS02000235">
    <property type="protein sequence ID" value="VXD25043.1"/>
    <property type="molecule type" value="Genomic_DNA"/>
</dbReference>